<feature type="region of interest" description="Disordered" evidence="7">
    <location>
        <begin position="277"/>
        <end position="354"/>
    </location>
</feature>
<keyword evidence="3" id="KW-0254">Endocytosis</keyword>
<reference evidence="11" key="1">
    <citation type="journal article" date="2023" name="Mol. Biol. Evol.">
        <title>Third-Generation Sequencing Reveals the Adaptive Role of the Epigenome in Three Deep-Sea Polychaetes.</title>
        <authorList>
            <person name="Perez M."/>
            <person name="Aroh O."/>
            <person name="Sun Y."/>
            <person name="Lan Y."/>
            <person name="Juniper S.K."/>
            <person name="Young C.R."/>
            <person name="Angers B."/>
            <person name="Qian P.Y."/>
        </authorList>
    </citation>
    <scope>NUCLEOTIDE SEQUENCE</scope>
    <source>
        <strain evidence="11">P08H-3</strain>
    </source>
</reference>
<dbReference type="GO" id="GO:0072583">
    <property type="term" value="P:clathrin-dependent endocytosis"/>
    <property type="evidence" value="ECO:0007669"/>
    <property type="project" value="TreeGrafter"/>
</dbReference>
<dbReference type="GO" id="GO:0005905">
    <property type="term" value="C:clathrin-coated pit"/>
    <property type="evidence" value="ECO:0007669"/>
    <property type="project" value="UniProtKB-SubCell"/>
</dbReference>
<evidence type="ECO:0000259" key="10">
    <source>
        <dbReference type="PROSITE" id="PS51741"/>
    </source>
</evidence>
<evidence type="ECO:0000256" key="2">
    <source>
        <dbReference type="ARBA" id="ARBA00011064"/>
    </source>
</evidence>
<dbReference type="SUPFAM" id="SSF49447">
    <property type="entry name" value="Second domain of Mu2 adaptin subunit (ap50) of ap2 adaptor"/>
    <property type="match status" value="1"/>
</dbReference>
<feature type="compositionally biased region" description="Basic and acidic residues" evidence="7">
    <location>
        <begin position="470"/>
        <end position="480"/>
    </location>
</feature>
<dbReference type="InterPro" id="IPR028565">
    <property type="entry name" value="MHD"/>
</dbReference>
<feature type="compositionally biased region" description="Polar residues" evidence="7">
    <location>
        <begin position="458"/>
        <end position="467"/>
    </location>
</feature>
<dbReference type="PROSITE" id="PS51741">
    <property type="entry name" value="F_BAR"/>
    <property type="match status" value="1"/>
</dbReference>
<keyword evidence="8" id="KW-1133">Transmembrane helix</keyword>
<evidence type="ECO:0000256" key="1">
    <source>
        <dbReference type="ARBA" id="ARBA00004283"/>
    </source>
</evidence>
<evidence type="ECO:0000256" key="7">
    <source>
        <dbReference type="SAM" id="MobiDB-lite"/>
    </source>
</evidence>
<dbReference type="SMART" id="SM00055">
    <property type="entry name" value="FCH"/>
    <property type="match status" value="1"/>
</dbReference>
<protein>
    <recommendedName>
        <fullName evidence="13">F-BAR domain only protein 2</fullName>
    </recommendedName>
</protein>
<dbReference type="Proteomes" id="UP001208570">
    <property type="component" value="Unassembled WGS sequence"/>
</dbReference>
<dbReference type="Gene3D" id="1.20.1270.60">
    <property type="entry name" value="Arfaptin homology (AH) domain/BAR domain"/>
    <property type="match status" value="1"/>
</dbReference>
<feature type="region of interest" description="Disordered" evidence="7">
    <location>
        <begin position="458"/>
        <end position="519"/>
    </location>
</feature>
<dbReference type="PROSITE" id="PS51072">
    <property type="entry name" value="MHD"/>
    <property type="match status" value="1"/>
</dbReference>
<evidence type="ECO:0000313" key="12">
    <source>
        <dbReference type="Proteomes" id="UP001208570"/>
    </source>
</evidence>
<evidence type="ECO:0000313" key="11">
    <source>
        <dbReference type="EMBL" id="KAK2164165.1"/>
    </source>
</evidence>
<dbReference type="Pfam" id="PF10291">
    <property type="entry name" value="muHD"/>
    <property type="match status" value="1"/>
</dbReference>
<keyword evidence="5" id="KW-0168">Coated pit</keyword>
<evidence type="ECO:0000256" key="5">
    <source>
        <dbReference type="ARBA" id="ARBA00023176"/>
    </source>
</evidence>
<feature type="domain" description="MHD" evidence="9">
    <location>
        <begin position="577"/>
        <end position="845"/>
    </location>
</feature>
<keyword evidence="8" id="KW-0812">Transmembrane</keyword>
<keyword evidence="8" id="KW-0472">Membrane</keyword>
<dbReference type="Pfam" id="PF22699">
    <property type="entry name" value="GMIP-like_FCH"/>
    <property type="match status" value="1"/>
</dbReference>
<feature type="compositionally biased region" description="Basic and acidic residues" evidence="7">
    <location>
        <begin position="321"/>
        <end position="337"/>
    </location>
</feature>
<name>A0AAD9K4E5_9ANNE</name>
<dbReference type="GO" id="GO:0005886">
    <property type="term" value="C:plasma membrane"/>
    <property type="evidence" value="ECO:0007669"/>
    <property type="project" value="TreeGrafter"/>
</dbReference>
<evidence type="ECO:0000256" key="6">
    <source>
        <dbReference type="PROSITE-ProRule" id="PRU01077"/>
    </source>
</evidence>
<dbReference type="EMBL" id="JAODUP010000068">
    <property type="protein sequence ID" value="KAK2164165.1"/>
    <property type="molecule type" value="Genomic_DNA"/>
</dbReference>
<organism evidence="11 12">
    <name type="scientific">Paralvinella palmiformis</name>
    <dbReference type="NCBI Taxonomy" id="53620"/>
    <lineage>
        <taxon>Eukaryota</taxon>
        <taxon>Metazoa</taxon>
        <taxon>Spiralia</taxon>
        <taxon>Lophotrochozoa</taxon>
        <taxon>Annelida</taxon>
        <taxon>Polychaeta</taxon>
        <taxon>Sedentaria</taxon>
        <taxon>Canalipalpata</taxon>
        <taxon>Terebellida</taxon>
        <taxon>Terebelliformia</taxon>
        <taxon>Alvinellidae</taxon>
        <taxon>Paralvinella</taxon>
    </lineage>
</organism>
<dbReference type="InterPro" id="IPR027267">
    <property type="entry name" value="AH/BAR_dom_sf"/>
</dbReference>
<evidence type="ECO:0000256" key="4">
    <source>
        <dbReference type="ARBA" id="ARBA00023054"/>
    </source>
</evidence>
<dbReference type="SUPFAM" id="SSF103657">
    <property type="entry name" value="BAR/IMD domain-like"/>
    <property type="match status" value="1"/>
</dbReference>
<sequence>MTTFTEHFWGDKHNGFDVLYHNMKHGQDSGKEFADFLRESCAVEENYAKSLAKLAKSASNWGNKGTFGPFWHVLRGLAEKLSNIHLQLVHAWGDLSKDVQRYGEEQIKKHKQIKDQEAGTLDIVHTIQATVVTLQKAKEAYHARCLEYEKLKREGASQKDLEKAEAKFRKANDDYKTIVDKYASIRQEFEKKMLESCMRFQKLEEYHLHQMKDFVNTYAKAWEHQHVVMGQVHKEFAQNSEDLTVDKLMEMFVSSKTTGTEKPGPIEFIEADLSALPPAVGTPDSDKRDFPILEKPKKEGGSGGFLNRRRHKDKKKKKKDKDKPDENNEDMTCKVDGEGFSIRPENPLDNTEEKKKIKVSIKPYSPNECIQQNNVDVIKKSIVGLRLSPTANRRQTPTNDPNMKRSISVSDSISTATKPSQDLLNLDLFNNVASSSASTPTGGNYAFPTSTSTAGICTNSAMTTPATTPLEEHGPGHLHSDTSPVASQIMRSQTPTGLSSAAPLLPGPPPGGARSSLRSNLPTHAMARPAGRQSPALMMSLSQMSSVPSSLNNSMFTTSSTWSSRGPSPLTVGLSETIPLAVAFSETVNAYFKGSDEQKCRVKVTGDMMMSFPAGIVRVLADSPSPAVLTFRIRNTTNLEHVLVNNKLLNEDLSQSTGDSKLYLFEMPSLIDHLRQQAEQNRSASYFNIDILKYQVRIRPGQPSVPLTLMSYWKCEENDTEFRLDYTYVGAATRNHASLSNLTVLVPVNGQVTNMQAAPNAKWSSENNRAIWRLGDISDVSEAGDHGCIRAKFDLACGPSTPSTVAVQFLSEGSTLSGIEFELAGTGYRISLVKKRFITDRTVILSFCALLRSGAFMLFMAASFRFNLNDQYMGVDRCS</sequence>
<dbReference type="GO" id="GO:0048268">
    <property type="term" value="P:clathrin coat assembly"/>
    <property type="evidence" value="ECO:0007669"/>
    <property type="project" value="TreeGrafter"/>
</dbReference>
<dbReference type="PANTHER" id="PTHR23065:SF15">
    <property type="entry name" value="AT02057P"/>
    <property type="match status" value="1"/>
</dbReference>
<comment type="caution">
    <text evidence="11">The sequence shown here is derived from an EMBL/GenBank/DDBJ whole genome shotgun (WGS) entry which is preliminary data.</text>
</comment>
<feature type="transmembrane region" description="Helical" evidence="8">
    <location>
        <begin position="843"/>
        <end position="864"/>
    </location>
</feature>
<dbReference type="GO" id="GO:0030136">
    <property type="term" value="C:clathrin-coated vesicle"/>
    <property type="evidence" value="ECO:0007669"/>
    <property type="project" value="TreeGrafter"/>
</dbReference>
<dbReference type="AlphaFoldDB" id="A0AAD9K4E5"/>
<evidence type="ECO:0000256" key="3">
    <source>
        <dbReference type="ARBA" id="ARBA00022583"/>
    </source>
</evidence>
<feature type="compositionally biased region" description="Polar residues" evidence="7">
    <location>
        <begin position="481"/>
        <end position="496"/>
    </location>
</feature>
<dbReference type="InterPro" id="IPR018808">
    <property type="entry name" value="Muniscin_C"/>
</dbReference>
<keyword evidence="12" id="KW-1185">Reference proteome</keyword>
<dbReference type="InterPro" id="IPR031160">
    <property type="entry name" value="F_BAR_dom"/>
</dbReference>
<proteinExistence type="inferred from homology"/>
<evidence type="ECO:0008006" key="13">
    <source>
        <dbReference type="Google" id="ProtNLM"/>
    </source>
</evidence>
<dbReference type="InterPro" id="IPR054713">
    <property type="entry name" value="GMIP/FCHO2-like_FCH"/>
</dbReference>
<feature type="compositionally biased region" description="Basic and acidic residues" evidence="7">
    <location>
        <begin position="284"/>
        <end position="300"/>
    </location>
</feature>
<dbReference type="InterPro" id="IPR036168">
    <property type="entry name" value="AP2_Mu_C_sf"/>
</dbReference>
<dbReference type="CDD" id="cd07648">
    <property type="entry name" value="F-BAR_FCHO"/>
    <property type="match status" value="1"/>
</dbReference>
<feature type="compositionally biased region" description="Basic residues" evidence="7">
    <location>
        <begin position="307"/>
        <end position="320"/>
    </location>
</feature>
<keyword evidence="4 6" id="KW-0175">Coiled coil</keyword>
<feature type="domain" description="F-BAR" evidence="10">
    <location>
        <begin position="2"/>
        <end position="248"/>
    </location>
</feature>
<dbReference type="PANTHER" id="PTHR23065">
    <property type="entry name" value="PROLINE-SERINE-THREONINE PHOSPHATASE INTERACTING PROTEIN 1"/>
    <property type="match status" value="1"/>
</dbReference>
<accession>A0AAD9K4E5</accession>
<gene>
    <name evidence="11" type="ORF">LSH36_68g14007</name>
</gene>
<comment type="similarity">
    <text evidence="2">Belongs to the FCHO family.</text>
</comment>
<evidence type="ECO:0000256" key="8">
    <source>
        <dbReference type="SAM" id="Phobius"/>
    </source>
</evidence>
<dbReference type="InterPro" id="IPR001060">
    <property type="entry name" value="FCH_dom"/>
</dbReference>
<comment type="subcellular location">
    <subcellularLocation>
        <location evidence="1">Membrane</location>
        <location evidence="1">Clathrin-coated pit</location>
        <topology evidence="1">Peripheral membrane protein</topology>
        <orientation evidence="1">Cytoplasmic side</orientation>
    </subcellularLocation>
</comment>
<evidence type="ECO:0000259" key="9">
    <source>
        <dbReference type="PROSITE" id="PS51072"/>
    </source>
</evidence>